<keyword evidence="1" id="KW-0808">Transferase</keyword>
<feature type="domain" description="DUF908" evidence="2">
    <location>
        <begin position="141"/>
        <end position="192"/>
    </location>
</feature>
<dbReference type="PANTHER" id="PTHR11254:SF398">
    <property type="entry name" value="HECT-TYPE E3 UBIQUITIN TRANSFERASE"/>
    <property type="match status" value="1"/>
</dbReference>
<dbReference type="Pfam" id="PF06012">
    <property type="entry name" value="DUF908"/>
    <property type="match status" value="2"/>
</dbReference>
<sequence>MCLHHRLISSFSKTLFSSPFFPHRPNHRGEAGIEMAGNRSNLPLRLQQILSGGRSVSPVLKLESEPPPKVKAFIDRVIKSPLHDIAIPLSGFRWEYNKGNFHHWRPLFMHFDTYFKTYLSCRKDLLLSDNIVEEDPFPKHSIMQILRVMQVILENCHNKSSFGGLEHFKLLLASTDPDILIASLETLSALVRINPSKMHLGGKLIGCGSTNSYLLSLAQGWGSKEEGLGLHSCVVANERNQHEGLCLFPSDIGDNCDGTQHRLGSTLHFEYNMVSSIGTEGSKPSNIHAIKIPDLHLRKEDDLGILKQCVDQFNVPPEHRFSLLTRIRFAHAFRSPRICRLYSRISILAFVVLVQSNDAHDELVSFFANEPEYTNELIRLVRSEDCVPGTIRALAMLALGAQLAAYASSHERARILSGSSIISAGGNRMMLLNVLQKAIVSLSNPSDPSTPVFVDALLQFFLLHVLSSSSSGSAIRGSGMVPPLLPLLQDSDPAHIHLLKPCKS</sequence>
<keyword evidence="3" id="KW-0436">Ligase</keyword>
<evidence type="ECO:0000256" key="1">
    <source>
        <dbReference type="ARBA" id="ARBA00022679"/>
    </source>
</evidence>
<dbReference type="AlphaFoldDB" id="A0A9E7LDT3"/>
<dbReference type="GO" id="GO:0016874">
    <property type="term" value="F:ligase activity"/>
    <property type="evidence" value="ECO:0007669"/>
    <property type="project" value="UniProtKB-KW"/>
</dbReference>
<dbReference type="GO" id="GO:0000209">
    <property type="term" value="P:protein polyubiquitination"/>
    <property type="evidence" value="ECO:0007669"/>
    <property type="project" value="TreeGrafter"/>
</dbReference>
<evidence type="ECO:0000313" key="4">
    <source>
        <dbReference type="Proteomes" id="UP001055439"/>
    </source>
</evidence>
<dbReference type="PANTHER" id="PTHR11254">
    <property type="entry name" value="HECT DOMAIN UBIQUITIN-PROTEIN LIGASE"/>
    <property type="match status" value="1"/>
</dbReference>
<dbReference type="Proteomes" id="UP001055439">
    <property type="component" value="Chromosome 9"/>
</dbReference>
<keyword evidence="4" id="KW-1185">Reference proteome</keyword>
<gene>
    <name evidence="3" type="ORF">MUK42_15246</name>
</gene>
<dbReference type="GO" id="GO:0061630">
    <property type="term" value="F:ubiquitin protein ligase activity"/>
    <property type="evidence" value="ECO:0007669"/>
    <property type="project" value="TreeGrafter"/>
</dbReference>
<dbReference type="GO" id="GO:0005737">
    <property type="term" value="C:cytoplasm"/>
    <property type="evidence" value="ECO:0007669"/>
    <property type="project" value="TreeGrafter"/>
</dbReference>
<organism evidence="3 4">
    <name type="scientific">Musa troglodytarum</name>
    <name type="common">fe'i banana</name>
    <dbReference type="NCBI Taxonomy" id="320322"/>
    <lineage>
        <taxon>Eukaryota</taxon>
        <taxon>Viridiplantae</taxon>
        <taxon>Streptophyta</taxon>
        <taxon>Embryophyta</taxon>
        <taxon>Tracheophyta</taxon>
        <taxon>Spermatophyta</taxon>
        <taxon>Magnoliopsida</taxon>
        <taxon>Liliopsida</taxon>
        <taxon>Zingiberales</taxon>
        <taxon>Musaceae</taxon>
        <taxon>Musa</taxon>
    </lineage>
</organism>
<feature type="domain" description="DUF908" evidence="2">
    <location>
        <begin position="280"/>
        <end position="439"/>
    </location>
</feature>
<dbReference type="OrthoDB" id="8068875at2759"/>
<reference evidence="3" key="1">
    <citation type="submission" date="2022-05" db="EMBL/GenBank/DDBJ databases">
        <title>The Musa troglodytarum L. genome provides insights into the mechanism of non-climacteric behaviour and enrichment of carotenoids.</title>
        <authorList>
            <person name="Wang J."/>
        </authorList>
    </citation>
    <scope>NUCLEOTIDE SEQUENCE</scope>
    <source>
        <tissue evidence="3">Leaf</tissue>
    </source>
</reference>
<proteinExistence type="predicted"/>
<dbReference type="InterPro" id="IPR010309">
    <property type="entry name" value="E3_Ub_ligase_DUF908"/>
</dbReference>
<dbReference type="InterPro" id="IPR016024">
    <property type="entry name" value="ARM-type_fold"/>
</dbReference>
<name>A0A9E7LDT3_9LILI</name>
<evidence type="ECO:0000313" key="3">
    <source>
        <dbReference type="EMBL" id="URE49836.1"/>
    </source>
</evidence>
<dbReference type="SUPFAM" id="SSF48371">
    <property type="entry name" value="ARM repeat"/>
    <property type="match status" value="1"/>
</dbReference>
<dbReference type="GO" id="GO:0006511">
    <property type="term" value="P:ubiquitin-dependent protein catabolic process"/>
    <property type="evidence" value="ECO:0007669"/>
    <property type="project" value="TreeGrafter"/>
</dbReference>
<evidence type="ECO:0000259" key="2">
    <source>
        <dbReference type="Pfam" id="PF06012"/>
    </source>
</evidence>
<dbReference type="EMBL" id="CP097511">
    <property type="protein sequence ID" value="URE49836.1"/>
    <property type="molecule type" value="Genomic_DNA"/>
</dbReference>
<protein>
    <submittedName>
        <fullName evidence="3">Ubiquitin-protein ligase</fullName>
    </submittedName>
</protein>
<accession>A0A9E7LDT3</accession>
<dbReference type="InterPro" id="IPR050409">
    <property type="entry name" value="E3_ubiq-protein_ligase"/>
</dbReference>